<keyword evidence="7" id="KW-0547">Nucleotide-binding</keyword>
<comment type="caution">
    <text evidence="14">The sequence shown here is derived from an EMBL/GenBank/DDBJ whole genome shotgun (WGS) entry which is preliminary data.</text>
</comment>
<comment type="catalytic activity">
    <reaction evidence="12">
        <text>GTP + 4 H2O = 2,5-diamino-6-hydroxy-4-(5-phosphoribosylamino)-pyrimidine + formate + 2 phosphate + 3 H(+)</text>
        <dbReference type="Rhea" id="RHEA:23704"/>
        <dbReference type="ChEBI" id="CHEBI:15377"/>
        <dbReference type="ChEBI" id="CHEBI:15378"/>
        <dbReference type="ChEBI" id="CHEBI:15740"/>
        <dbReference type="ChEBI" id="CHEBI:37565"/>
        <dbReference type="ChEBI" id="CHEBI:43474"/>
        <dbReference type="ChEBI" id="CHEBI:58614"/>
        <dbReference type="EC" id="3.5.4.25"/>
    </reaction>
</comment>
<evidence type="ECO:0000256" key="5">
    <source>
        <dbReference type="ARBA" id="ARBA00022619"/>
    </source>
</evidence>
<dbReference type="NCBIfam" id="NF001591">
    <property type="entry name" value="PRK00393.1"/>
    <property type="match status" value="1"/>
</dbReference>
<comment type="similarity">
    <text evidence="3">In the N-terminal section; belongs to the DHBP synthase family.</text>
</comment>
<keyword evidence="5" id="KW-0686">Riboflavin biosynthesis</keyword>
<evidence type="ECO:0000256" key="4">
    <source>
        <dbReference type="ARBA" id="ARBA00012762"/>
    </source>
</evidence>
<dbReference type="InterPro" id="IPR032677">
    <property type="entry name" value="GTP_cyclohydro_II"/>
</dbReference>
<evidence type="ECO:0000256" key="11">
    <source>
        <dbReference type="ARBA" id="ARBA00043932"/>
    </source>
</evidence>
<evidence type="ECO:0000256" key="7">
    <source>
        <dbReference type="ARBA" id="ARBA00022741"/>
    </source>
</evidence>
<dbReference type="GO" id="GO:0009231">
    <property type="term" value="P:riboflavin biosynthetic process"/>
    <property type="evidence" value="ECO:0007669"/>
    <property type="project" value="UniProtKB-UniPathway"/>
</dbReference>
<dbReference type="EC" id="3.5.4.25" evidence="4"/>
<evidence type="ECO:0000259" key="13">
    <source>
        <dbReference type="Pfam" id="PF00925"/>
    </source>
</evidence>
<dbReference type="Pfam" id="PF00925">
    <property type="entry name" value="GTP_cyclohydro2"/>
    <property type="match status" value="1"/>
</dbReference>
<dbReference type="GO" id="GO:0005829">
    <property type="term" value="C:cytosol"/>
    <property type="evidence" value="ECO:0007669"/>
    <property type="project" value="TreeGrafter"/>
</dbReference>
<dbReference type="NCBIfam" id="TIGR00505">
    <property type="entry name" value="ribA"/>
    <property type="match status" value="1"/>
</dbReference>
<keyword evidence="9" id="KW-0862">Zinc</keyword>
<keyword evidence="8 14" id="KW-0378">Hydrolase</keyword>
<reference evidence="15" key="1">
    <citation type="submission" date="2017-09" db="EMBL/GenBank/DDBJ databases">
        <title>Depth-based differentiation of microbial function through sediment-hosted aquifers and enrichment of novel symbionts in the deep terrestrial subsurface.</title>
        <authorList>
            <person name="Probst A.J."/>
            <person name="Ladd B."/>
            <person name="Jarett J.K."/>
            <person name="Geller-Mcgrath D.E."/>
            <person name="Sieber C.M.K."/>
            <person name="Emerson J.B."/>
            <person name="Anantharaman K."/>
            <person name="Thomas B.C."/>
            <person name="Malmstrom R."/>
            <person name="Stieglmeier M."/>
            <person name="Klingl A."/>
            <person name="Woyke T."/>
            <person name="Ryan C.M."/>
            <person name="Banfield J.F."/>
        </authorList>
    </citation>
    <scope>NUCLEOTIDE SEQUENCE [LARGE SCALE GENOMIC DNA]</scope>
</reference>
<evidence type="ECO:0000256" key="10">
    <source>
        <dbReference type="ARBA" id="ARBA00023134"/>
    </source>
</evidence>
<dbReference type="CDD" id="cd00641">
    <property type="entry name" value="GTP_cyclohydro2"/>
    <property type="match status" value="1"/>
</dbReference>
<dbReference type="InterPro" id="IPR036144">
    <property type="entry name" value="RibA-like_sf"/>
</dbReference>
<feature type="domain" description="GTP cyclohydrolase II" evidence="13">
    <location>
        <begin position="7"/>
        <end position="133"/>
    </location>
</feature>
<dbReference type="InterPro" id="IPR000926">
    <property type="entry name" value="RibA"/>
</dbReference>
<evidence type="ECO:0000313" key="15">
    <source>
        <dbReference type="Proteomes" id="UP000229362"/>
    </source>
</evidence>
<dbReference type="Proteomes" id="UP000229362">
    <property type="component" value="Unassembled WGS sequence"/>
</dbReference>
<dbReference type="SUPFAM" id="SSF142695">
    <property type="entry name" value="RibA-like"/>
    <property type="match status" value="1"/>
</dbReference>
<dbReference type="GO" id="GO:0003935">
    <property type="term" value="F:GTP cyclohydrolase II activity"/>
    <property type="evidence" value="ECO:0007669"/>
    <property type="project" value="UniProtKB-EC"/>
</dbReference>
<dbReference type="GO" id="GO:0046872">
    <property type="term" value="F:metal ion binding"/>
    <property type="evidence" value="ECO:0007669"/>
    <property type="project" value="UniProtKB-KW"/>
</dbReference>
<organism evidence="14 15">
    <name type="scientific">Candidatus Magasanikbacteria bacterium CG10_big_fil_rev_8_21_14_0_10_43_6</name>
    <dbReference type="NCBI Taxonomy" id="1974650"/>
    <lineage>
        <taxon>Bacteria</taxon>
        <taxon>Candidatus Magasanikiibacteriota</taxon>
    </lineage>
</organism>
<evidence type="ECO:0000313" key="14">
    <source>
        <dbReference type="EMBL" id="PIT87009.1"/>
    </source>
</evidence>
<feature type="non-terminal residue" evidence="14">
    <location>
        <position position="1"/>
    </location>
</feature>
<sequence length="160" mass="17311">DISMAEAPLVRVHSECMTGDVFGSKQCDCGIQLATAMKQIDAAGAGVVLYLRQEGRGIGLVNKIKAYALQREQGIDTVEANKLLGFPMDMREYGIGAQILADIGCKSIQLLTNNPKKLAGIRGYGIHIITQVPIEIAPNGVDNSYLKTKKEKMGHLLKQV</sequence>
<dbReference type="PANTHER" id="PTHR21327:SF18">
    <property type="entry name" value="3,4-DIHYDROXY-2-BUTANONE 4-PHOSPHATE SYNTHASE"/>
    <property type="match status" value="1"/>
</dbReference>
<accession>A0A2M6W2I5</accession>
<comment type="pathway">
    <text evidence="2">Cofactor biosynthesis; riboflavin biosynthesis; 5-amino-6-(D-ribitylamino)uracil from GTP: step 1/4.</text>
</comment>
<dbReference type="Gene3D" id="3.40.50.10990">
    <property type="entry name" value="GTP cyclohydrolase II"/>
    <property type="match status" value="1"/>
</dbReference>
<evidence type="ECO:0000256" key="3">
    <source>
        <dbReference type="ARBA" id="ARBA00005520"/>
    </source>
</evidence>
<keyword evidence="10" id="KW-0342">GTP-binding</keyword>
<dbReference type="PANTHER" id="PTHR21327">
    <property type="entry name" value="GTP CYCLOHYDROLASE II-RELATED"/>
    <property type="match status" value="1"/>
</dbReference>
<evidence type="ECO:0000256" key="1">
    <source>
        <dbReference type="ARBA" id="ARBA00001947"/>
    </source>
</evidence>
<name>A0A2M6W2I5_9BACT</name>
<evidence type="ECO:0000256" key="9">
    <source>
        <dbReference type="ARBA" id="ARBA00022833"/>
    </source>
</evidence>
<dbReference type="UniPathway" id="UPA00275"/>
<evidence type="ECO:0000256" key="2">
    <source>
        <dbReference type="ARBA" id="ARBA00004853"/>
    </source>
</evidence>
<keyword evidence="6" id="KW-0479">Metal-binding</keyword>
<protein>
    <recommendedName>
        <fullName evidence="4">GTP cyclohydrolase II</fullName>
        <ecNumber evidence="4">3.5.4.25</ecNumber>
    </recommendedName>
</protein>
<dbReference type="GO" id="GO:0005525">
    <property type="term" value="F:GTP binding"/>
    <property type="evidence" value="ECO:0007669"/>
    <property type="project" value="UniProtKB-KW"/>
</dbReference>
<gene>
    <name evidence="14" type="primary">ribA</name>
    <name evidence="14" type="ORF">COU33_00030</name>
</gene>
<dbReference type="FunFam" id="3.40.50.10990:FF:000001">
    <property type="entry name" value="Riboflavin biosynthesis protein RibBA"/>
    <property type="match status" value="1"/>
</dbReference>
<proteinExistence type="inferred from homology"/>
<comment type="function">
    <text evidence="11">Catalyzes the conversion of GTP to 2,5-diamino-6-ribosylamino-4(3H)-pyrimidinone 5'-phosphate (DARP), formate and pyrophosphate.</text>
</comment>
<dbReference type="AlphaFoldDB" id="A0A2M6W2I5"/>
<evidence type="ECO:0000256" key="6">
    <source>
        <dbReference type="ARBA" id="ARBA00022723"/>
    </source>
</evidence>
<evidence type="ECO:0000256" key="12">
    <source>
        <dbReference type="ARBA" id="ARBA00049295"/>
    </source>
</evidence>
<evidence type="ECO:0000256" key="8">
    <source>
        <dbReference type="ARBA" id="ARBA00022801"/>
    </source>
</evidence>
<dbReference type="EMBL" id="PFBZ01000002">
    <property type="protein sequence ID" value="PIT87009.1"/>
    <property type="molecule type" value="Genomic_DNA"/>
</dbReference>
<comment type="cofactor">
    <cofactor evidence="1">
        <name>Zn(2+)</name>
        <dbReference type="ChEBI" id="CHEBI:29105"/>
    </cofactor>
</comment>